<dbReference type="InterPro" id="IPR042296">
    <property type="entry name" value="tRNA_met_Trm1_C"/>
</dbReference>
<dbReference type="InterPro" id="IPR002905">
    <property type="entry name" value="Trm1"/>
</dbReference>
<protein>
    <recommendedName>
        <fullName evidence="7">tRNA (guanine(26)-N(2))-dimethyltransferase</fullName>
        <ecNumber evidence="7">2.1.1.216</ecNumber>
    </recommendedName>
</protein>
<evidence type="ECO:0000256" key="8">
    <source>
        <dbReference type="ARBA" id="ARBA00051897"/>
    </source>
</evidence>
<reference evidence="10 11" key="1">
    <citation type="submission" date="2019-01" db="EMBL/GenBank/DDBJ databases">
        <title>Genomes sequencing and comparative genomics of infectious freshwater microsporidia, Cucumispora dikerogammari and Thelohania contejeani.</title>
        <authorList>
            <person name="Cormier A."/>
            <person name="Giraud I."/>
            <person name="Wattier R."/>
            <person name="Teixeira M."/>
            <person name="Grandjean F."/>
            <person name="Rigaud T."/>
            <person name="Cordaux R."/>
        </authorList>
    </citation>
    <scope>NUCLEOTIDE SEQUENCE [LARGE SCALE GENOMIC DNA]</scope>
    <source>
        <strain evidence="10">T1</strain>
        <tissue evidence="10">Spores</tissue>
    </source>
</reference>
<evidence type="ECO:0000256" key="2">
    <source>
        <dbReference type="ARBA" id="ARBA00022603"/>
    </source>
</evidence>
<evidence type="ECO:0000256" key="7">
    <source>
        <dbReference type="ARBA" id="ARBA00039099"/>
    </source>
</evidence>
<dbReference type="InterPro" id="IPR029063">
    <property type="entry name" value="SAM-dependent_MTases_sf"/>
</dbReference>
<name>A0ABQ7I0A4_9MICR</name>
<keyword evidence="1 9" id="KW-0820">tRNA-binding</keyword>
<accession>A0ABQ7I0A4</accession>
<evidence type="ECO:0000256" key="4">
    <source>
        <dbReference type="ARBA" id="ARBA00022691"/>
    </source>
</evidence>
<keyword evidence="3 9" id="KW-0808">Transferase</keyword>
<evidence type="ECO:0000256" key="5">
    <source>
        <dbReference type="ARBA" id="ARBA00022694"/>
    </source>
</evidence>
<dbReference type="Gene3D" id="3.30.56.70">
    <property type="entry name" value="N2,N2-dimethylguanosine tRNA methyltransferase, C-terminal domain"/>
    <property type="match status" value="1"/>
</dbReference>
<comment type="catalytic activity">
    <reaction evidence="8">
        <text>guanosine(26) in tRNA + 2 S-adenosyl-L-methionine = N(2)-dimethylguanosine(26) in tRNA + 2 S-adenosyl-L-homocysteine + 2 H(+)</text>
        <dbReference type="Rhea" id="RHEA:43140"/>
        <dbReference type="Rhea" id="RHEA-COMP:10359"/>
        <dbReference type="Rhea" id="RHEA-COMP:10360"/>
        <dbReference type="ChEBI" id="CHEBI:15378"/>
        <dbReference type="ChEBI" id="CHEBI:57856"/>
        <dbReference type="ChEBI" id="CHEBI:59789"/>
        <dbReference type="ChEBI" id="CHEBI:74269"/>
        <dbReference type="ChEBI" id="CHEBI:74513"/>
        <dbReference type="EC" id="2.1.1.216"/>
    </reaction>
</comment>
<evidence type="ECO:0000256" key="9">
    <source>
        <dbReference type="PROSITE-ProRule" id="PRU00958"/>
    </source>
</evidence>
<evidence type="ECO:0000313" key="11">
    <source>
        <dbReference type="Proteomes" id="UP001516464"/>
    </source>
</evidence>
<comment type="caution">
    <text evidence="10">The sequence shown here is derived from an EMBL/GenBank/DDBJ whole genome shotgun (WGS) entry which is preliminary data.</text>
</comment>
<keyword evidence="11" id="KW-1185">Reference proteome</keyword>
<dbReference type="PANTHER" id="PTHR10631:SF3">
    <property type="entry name" value="TRNA (GUANINE(26)-N(2))-DIMETHYLTRANSFERASE"/>
    <property type="match status" value="1"/>
</dbReference>
<evidence type="ECO:0000313" key="10">
    <source>
        <dbReference type="EMBL" id="KAF7683825.1"/>
    </source>
</evidence>
<dbReference type="PROSITE" id="PS51626">
    <property type="entry name" value="SAM_MT_TRM1"/>
    <property type="match status" value="1"/>
</dbReference>
<gene>
    <name evidence="10" type="primary">TRM1</name>
    <name evidence="10" type="ORF">TCON_0978</name>
</gene>
<dbReference type="SUPFAM" id="SSF53335">
    <property type="entry name" value="S-adenosyl-L-methionine-dependent methyltransferases"/>
    <property type="match status" value="1"/>
</dbReference>
<proteinExistence type="inferred from homology"/>
<dbReference type="PANTHER" id="PTHR10631">
    <property type="entry name" value="N 2 ,N 2 -DIMETHYLGUANOSINE TRNA METHYLTRANSFERASE"/>
    <property type="match status" value="1"/>
</dbReference>
<keyword evidence="5 9" id="KW-0819">tRNA processing</keyword>
<dbReference type="NCBIfam" id="TIGR00308">
    <property type="entry name" value="TRM1"/>
    <property type="match status" value="1"/>
</dbReference>
<evidence type="ECO:0000256" key="1">
    <source>
        <dbReference type="ARBA" id="ARBA00022555"/>
    </source>
</evidence>
<evidence type="ECO:0000256" key="6">
    <source>
        <dbReference type="ARBA" id="ARBA00022884"/>
    </source>
</evidence>
<evidence type="ECO:0000256" key="3">
    <source>
        <dbReference type="ARBA" id="ARBA00022679"/>
    </source>
</evidence>
<dbReference type="EC" id="2.1.1.216" evidence="7"/>
<dbReference type="Proteomes" id="UP001516464">
    <property type="component" value="Unassembled WGS sequence"/>
</dbReference>
<dbReference type="EMBL" id="SBIQ01000049">
    <property type="protein sequence ID" value="KAF7683825.1"/>
    <property type="molecule type" value="Genomic_DNA"/>
</dbReference>
<keyword evidence="2 9" id="KW-0489">Methyltransferase</keyword>
<dbReference type="Gene3D" id="3.40.50.150">
    <property type="entry name" value="Vaccinia Virus protein VP39"/>
    <property type="match status" value="1"/>
</dbReference>
<keyword evidence="4 9" id="KW-0949">S-adenosyl-L-methionine</keyword>
<dbReference type="Pfam" id="PF02005">
    <property type="entry name" value="TRM"/>
    <property type="match status" value="1"/>
</dbReference>
<sequence>MEETQMITENNIKIFKMPNVFYNPAQKLNRDLSIAVINEFIKDIKEPKIFEAMSATGLRGIRYKKELINDAKIYLNDLDSESIKLIEKNIILNELNPTDFYITNEDCNKYMASNPSTFDVIDIDPFGCCTPFINTALLAIKNNGLLCLTSTDMGVLCNNKAKCYLKYGSAIYKTPACHELAIRTLLSCLSREASKYNICIDPLISVSVDFYIRIFVKVTKKISKALTVSLTNSNYLFCGCFNIKEIKILTKFDKIKNTYLEVQKCDICNKKFAFCGPFWNKAIHNGTFASSLNKSLEKSDDLRLIGILRLIEFELNEFLYYCIPSISSYKKLPCIPMDKLLNALFNLGYDVSFTHCKFNSIKTNAPLKILYEIIEHFHGKNNETIYSFKENSKTLEMLSRNYYRKLCHSSMGPLSKPQHI</sequence>
<comment type="similarity">
    <text evidence="9">Belongs to the class I-like SAM-binding methyltransferase superfamily. Trm1 family.</text>
</comment>
<organism evidence="10 11">
    <name type="scientific">Astathelohania contejeani</name>
    <dbReference type="NCBI Taxonomy" id="164912"/>
    <lineage>
        <taxon>Eukaryota</taxon>
        <taxon>Fungi</taxon>
        <taxon>Fungi incertae sedis</taxon>
        <taxon>Microsporidia</taxon>
        <taxon>Astathelohaniidae</taxon>
        <taxon>Astathelohania</taxon>
    </lineage>
</organism>
<keyword evidence="6 9" id="KW-0694">RNA-binding</keyword>